<proteinExistence type="predicted"/>
<protein>
    <recommendedName>
        <fullName evidence="1">Magnetosome protein MamS/MamX domain-containing protein</fullName>
    </recommendedName>
</protein>
<dbReference type="OrthoDB" id="9812892at2"/>
<comment type="caution">
    <text evidence="2">The sequence shown here is derived from an EMBL/GenBank/DDBJ whole genome shotgun (WGS) entry which is preliminary data.</text>
</comment>
<name>A0A286TZW3_9BACT</name>
<keyword evidence="3" id="KW-1185">Reference proteome</keyword>
<evidence type="ECO:0000259" key="1">
    <source>
        <dbReference type="Pfam" id="PF26390"/>
    </source>
</evidence>
<dbReference type="GO" id="GO:0030246">
    <property type="term" value="F:carbohydrate binding"/>
    <property type="evidence" value="ECO:0007669"/>
    <property type="project" value="InterPro"/>
</dbReference>
<dbReference type="Pfam" id="PF13620">
    <property type="entry name" value="CarboxypepD_reg"/>
    <property type="match status" value="1"/>
</dbReference>
<sequence>MKVLIMLMTMVVVSNVFFTIDSFAKRGMGMRGGCGRGNQCYRMYNSETEEKISGEVVSIEKIIRGNEGFSGIHLKVMADEETATVHLGPEWYIENQDIKIEEKDKIEITGSKSFYEGKPVITAYEVKKGDDILVLRDADGFPAWRGWRRLFGNQSPKRQGRMWNDSGGWRCGNPGCRMQNPKMREELEKAIVELKREIKIDVKVEKGGTITGNVECKRARYPENVVVFIEKAGNDNYPAPEEHGKIDQFNLTFVPHVLAVQKGTKIDFLNSDSVLHNVFAPPDCCQPFNLGTYGVGVVKTEEFNEACEIPLLCNVHAEMSAFVVVLDNPYFSVTGKDGAFTIENVPPGTYKLNAWHESLMTVSKEVTVEAEKTEVVDFQLKKRK</sequence>
<dbReference type="Gene3D" id="2.60.40.420">
    <property type="entry name" value="Cupredoxins - blue copper proteins"/>
    <property type="match status" value="1"/>
</dbReference>
<dbReference type="InterPro" id="IPR058837">
    <property type="entry name" value="MamS_MamX_dom"/>
</dbReference>
<dbReference type="SUPFAM" id="SSF49503">
    <property type="entry name" value="Cupredoxins"/>
    <property type="match status" value="1"/>
</dbReference>
<feature type="domain" description="Magnetosome protein MamS/MamX" evidence="1">
    <location>
        <begin position="49"/>
        <end position="132"/>
    </location>
</feature>
<gene>
    <name evidence="2" type="ORF">SCALIN_C22_0061</name>
</gene>
<dbReference type="Proteomes" id="UP000218542">
    <property type="component" value="Unassembled WGS sequence"/>
</dbReference>
<dbReference type="RefSeq" id="WP_096894740.1">
    <property type="nucleotide sequence ID" value="NZ_BAOS01000022.1"/>
</dbReference>
<dbReference type="InterPro" id="IPR013784">
    <property type="entry name" value="Carb-bd-like_fold"/>
</dbReference>
<dbReference type="EMBL" id="BAOS01000022">
    <property type="protein sequence ID" value="GAX61351.1"/>
    <property type="molecule type" value="Genomic_DNA"/>
</dbReference>
<evidence type="ECO:0000313" key="2">
    <source>
        <dbReference type="EMBL" id="GAX61351.1"/>
    </source>
</evidence>
<dbReference type="AlphaFoldDB" id="A0A286TZW3"/>
<dbReference type="InterPro" id="IPR008972">
    <property type="entry name" value="Cupredoxin"/>
</dbReference>
<dbReference type="Gene3D" id="2.60.40.1120">
    <property type="entry name" value="Carboxypeptidase-like, regulatory domain"/>
    <property type="match status" value="1"/>
</dbReference>
<reference evidence="3" key="1">
    <citation type="journal article" date="2017" name="Environ. Microbiol. Rep.">
        <title>Genetic Diversity of Marine Anaerobic Ammonium-Oxidizing Bacteria as Revealed by Genomic and Proteomic Analyses of 'Candidatus Scalindua japonica'.</title>
        <authorList>
            <person name="Oshiki M."/>
            <person name="Mizuto K."/>
            <person name="Kimura Z."/>
            <person name="Kindaichi T."/>
            <person name="Satoh H."/>
            <person name="Okabe S."/>
        </authorList>
    </citation>
    <scope>NUCLEOTIDE SEQUENCE [LARGE SCALE GENOMIC DNA]</scope>
    <source>
        <strain evidence="3">husup-a2</strain>
    </source>
</reference>
<evidence type="ECO:0000313" key="3">
    <source>
        <dbReference type="Proteomes" id="UP000218542"/>
    </source>
</evidence>
<accession>A0A286TZW3</accession>
<dbReference type="Pfam" id="PF26390">
    <property type="entry name" value="MamS_MamX"/>
    <property type="match status" value="1"/>
</dbReference>
<organism evidence="2 3">
    <name type="scientific">Candidatus Scalindua japonica</name>
    <dbReference type="NCBI Taxonomy" id="1284222"/>
    <lineage>
        <taxon>Bacteria</taxon>
        <taxon>Pseudomonadati</taxon>
        <taxon>Planctomycetota</taxon>
        <taxon>Candidatus Brocadiia</taxon>
        <taxon>Candidatus Brocadiales</taxon>
        <taxon>Candidatus Scalinduaceae</taxon>
        <taxon>Candidatus Scalindua</taxon>
    </lineage>
</organism>
<dbReference type="SUPFAM" id="SSF49452">
    <property type="entry name" value="Starch-binding domain-like"/>
    <property type="match status" value="1"/>
</dbReference>